<sequence length="71" mass="8211">MLKVLIVGLLFFVIFNLFKALFIMNKNAMNKSTEQKMTTNLGFRLMLSFAVMILVVISLLMGWIQPNPRPY</sequence>
<accession>A0A0J8JIV7</accession>
<organism evidence="2 3">
    <name type="scientific">Catenovulum maritimum</name>
    <dbReference type="NCBI Taxonomy" id="1513271"/>
    <lineage>
        <taxon>Bacteria</taxon>
        <taxon>Pseudomonadati</taxon>
        <taxon>Pseudomonadota</taxon>
        <taxon>Gammaproteobacteria</taxon>
        <taxon>Alteromonadales</taxon>
        <taxon>Alteromonadaceae</taxon>
        <taxon>Catenovulum</taxon>
    </lineage>
</organism>
<feature type="transmembrane region" description="Helical" evidence="1">
    <location>
        <begin position="6"/>
        <end position="24"/>
    </location>
</feature>
<keyword evidence="1" id="KW-0472">Membrane</keyword>
<dbReference type="STRING" id="1513271.XM47_14515"/>
<feature type="transmembrane region" description="Helical" evidence="1">
    <location>
        <begin position="45"/>
        <end position="64"/>
    </location>
</feature>
<proteinExistence type="predicted"/>
<reference evidence="2 3" key="1">
    <citation type="submission" date="2015-04" db="EMBL/GenBank/DDBJ databases">
        <title>Draft Genome Sequence of the Novel Agar-Digesting Marine Bacterium Q1.</title>
        <authorList>
            <person name="Li Y."/>
            <person name="Li D."/>
            <person name="Chen G."/>
            <person name="Du Z."/>
        </authorList>
    </citation>
    <scope>NUCLEOTIDE SEQUENCE [LARGE SCALE GENOMIC DNA]</scope>
    <source>
        <strain evidence="2 3">Q1</strain>
    </source>
</reference>
<comment type="caution">
    <text evidence="2">The sequence shown here is derived from an EMBL/GenBank/DDBJ whole genome shotgun (WGS) entry which is preliminary data.</text>
</comment>
<evidence type="ECO:0000256" key="1">
    <source>
        <dbReference type="SAM" id="Phobius"/>
    </source>
</evidence>
<protein>
    <recommendedName>
        <fullName evidence="4">DUF2909 domain-containing protein</fullName>
    </recommendedName>
</protein>
<name>A0A0J8JIV7_9ALTE</name>
<evidence type="ECO:0000313" key="2">
    <source>
        <dbReference type="EMBL" id="KMT64391.1"/>
    </source>
</evidence>
<evidence type="ECO:0000313" key="3">
    <source>
        <dbReference type="Proteomes" id="UP000037600"/>
    </source>
</evidence>
<dbReference type="Proteomes" id="UP000037600">
    <property type="component" value="Unassembled WGS sequence"/>
</dbReference>
<dbReference type="EMBL" id="LAZL01000025">
    <property type="protein sequence ID" value="KMT64391.1"/>
    <property type="molecule type" value="Genomic_DNA"/>
</dbReference>
<evidence type="ECO:0008006" key="4">
    <source>
        <dbReference type="Google" id="ProtNLM"/>
    </source>
</evidence>
<dbReference type="Pfam" id="PF11137">
    <property type="entry name" value="DUF2909"/>
    <property type="match status" value="1"/>
</dbReference>
<dbReference type="AlphaFoldDB" id="A0A0J8JIV7"/>
<dbReference type="InterPro" id="IPR021313">
    <property type="entry name" value="DUF2909"/>
</dbReference>
<dbReference type="RefSeq" id="WP_048694010.1">
    <property type="nucleotide sequence ID" value="NZ_KQ130498.1"/>
</dbReference>
<keyword evidence="1" id="KW-1133">Transmembrane helix</keyword>
<keyword evidence="1" id="KW-0812">Transmembrane</keyword>
<dbReference type="OrthoDB" id="5706633at2"/>
<keyword evidence="3" id="KW-1185">Reference proteome</keyword>
<gene>
    <name evidence="2" type="ORF">XM47_14515</name>
</gene>